<proteinExistence type="predicted"/>
<feature type="domain" description="F-box" evidence="1">
    <location>
        <begin position="5"/>
        <end position="45"/>
    </location>
</feature>
<evidence type="ECO:0000259" key="1">
    <source>
        <dbReference type="Pfam" id="PF12937"/>
    </source>
</evidence>
<evidence type="ECO:0000313" key="3">
    <source>
        <dbReference type="Proteomes" id="UP000274822"/>
    </source>
</evidence>
<dbReference type="AlphaFoldDB" id="A0A433QSS8"/>
<dbReference type="InterPro" id="IPR001810">
    <property type="entry name" value="F-box_dom"/>
</dbReference>
<dbReference type="Gene3D" id="1.20.1280.50">
    <property type="match status" value="1"/>
</dbReference>
<dbReference type="EMBL" id="RBNJ01001741">
    <property type="protein sequence ID" value="RUS32821.1"/>
    <property type="molecule type" value="Genomic_DNA"/>
</dbReference>
<sequence length="286" mass="32505">MCRSETLLEVLSYLPLRSRVNLSSTCKQLHSLTFNSPTLWRNILFPNDDHTITDEVVANLVPKIIRCDAVKVLTLDGVSLTELGILELLDHFGHSIEHLELSFHHNSSLAMEEQLIERLSRHLEIFVLALGLQQKFDNIPPTFGEYRDNDTGYFRQTYHLLDGYPKIDVNDFVRHFETHGLPTQLDDPPLPQLISVRILSNEPEAYTNNIKKLRVLLAYLAGQDLAKVATIRPPVPPPVPTPVSTPTWTAPHPHYLETTLRPVEARSENTRKYVIDAASPCMPPHF</sequence>
<keyword evidence="3" id="KW-1185">Reference proteome</keyword>
<protein>
    <recommendedName>
        <fullName evidence="1">F-box domain-containing protein</fullName>
    </recommendedName>
</protein>
<organism evidence="2 3">
    <name type="scientific">Jimgerdemannia flammicorona</name>
    <dbReference type="NCBI Taxonomy" id="994334"/>
    <lineage>
        <taxon>Eukaryota</taxon>
        <taxon>Fungi</taxon>
        <taxon>Fungi incertae sedis</taxon>
        <taxon>Mucoromycota</taxon>
        <taxon>Mucoromycotina</taxon>
        <taxon>Endogonomycetes</taxon>
        <taxon>Endogonales</taxon>
        <taxon>Endogonaceae</taxon>
        <taxon>Jimgerdemannia</taxon>
    </lineage>
</organism>
<gene>
    <name evidence="2" type="ORF">BC938DRAFT_474159</name>
</gene>
<reference evidence="2 3" key="1">
    <citation type="journal article" date="2018" name="New Phytol.">
        <title>Phylogenomics of Endogonaceae and evolution of mycorrhizas within Mucoromycota.</title>
        <authorList>
            <person name="Chang Y."/>
            <person name="Desiro A."/>
            <person name="Na H."/>
            <person name="Sandor L."/>
            <person name="Lipzen A."/>
            <person name="Clum A."/>
            <person name="Barry K."/>
            <person name="Grigoriev I.V."/>
            <person name="Martin F.M."/>
            <person name="Stajich J.E."/>
            <person name="Smith M.E."/>
            <person name="Bonito G."/>
            <person name="Spatafora J.W."/>
        </authorList>
    </citation>
    <scope>NUCLEOTIDE SEQUENCE [LARGE SCALE GENOMIC DNA]</scope>
    <source>
        <strain evidence="2 3">AD002</strain>
    </source>
</reference>
<name>A0A433QSS8_9FUNG</name>
<evidence type="ECO:0000313" key="2">
    <source>
        <dbReference type="EMBL" id="RUS32821.1"/>
    </source>
</evidence>
<comment type="caution">
    <text evidence="2">The sequence shown here is derived from an EMBL/GenBank/DDBJ whole genome shotgun (WGS) entry which is preliminary data.</text>
</comment>
<dbReference type="InterPro" id="IPR036047">
    <property type="entry name" value="F-box-like_dom_sf"/>
</dbReference>
<dbReference type="Proteomes" id="UP000274822">
    <property type="component" value="Unassembled WGS sequence"/>
</dbReference>
<dbReference type="SUPFAM" id="SSF81383">
    <property type="entry name" value="F-box domain"/>
    <property type="match status" value="1"/>
</dbReference>
<accession>A0A433QSS8</accession>
<dbReference type="Pfam" id="PF12937">
    <property type="entry name" value="F-box-like"/>
    <property type="match status" value="1"/>
</dbReference>